<dbReference type="EMBL" id="MGEQ01000003">
    <property type="protein sequence ID" value="OGL87104.1"/>
    <property type="molecule type" value="Genomic_DNA"/>
</dbReference>
<proteinExistence type="predicted"/>
<name>A0A1F7VAW3_9BACT</name>
<organism evidence="1 2">
    <name type="scientific">Candidatus Uhrbacteria bacterium RIFCSPLOWO2_02_FULL_48_18</name>
    <dbReference type="NCBI Taxonomy" id="1802408"/>
    <lineage>
        <taxon>Bacteria</taxon>
        <taxon>Candidatus Uhriibacteriota</taxon>
    </lineage>
</organism>
<gene>
    <name evidence="1" type="ORF">A3I41_04150</name>
</gene>
<evidence type="ECO:0000313" key="2">
    <source>
        <dbReference type="Proteomes" id="UP000176593"/>
    </source>
</evidence>
<reference evidence="1 2" key="1">
    <citation type="journal article" date="2016" name="Nat. Commun.">
        <title>Thousands of microbial genomes shed light on interconnected biogeochemical processes in an aquifer system.</title>
        <authorList>
            <person name="Anantharaman K."/>
            <person name="Brown C.T."/>
            <person name="Hug L.A."/>
            <person name="Sharon I."/>
            <person name="Castelle C.J."/>
            <person name="Probst A.J."/>
            <person name="Thomas B.C."/>
            <person name="Singh A."/>
            <person name="Wilkins M.J."/>
            <person name="Karaoz U."/>
            <person name="Brodie E.L."/>
            <person name="Williams K.H."/>
            <person name="Hubbard S.S."/>
            <person name="Banfield J.F."/>
        </authorList>
    </citation>
    <scope>NUCLEOTIDE SEQUENCE [LARGE SCALE GENOMIC DNA]</scope>
</reference>
<protein>
    <submittedName>
        <fullName evidence="1">Uncharacterized protein</fullName>
    </submittedName>
</protein>
<dbReference type="AlphaFoldDB" id="A0A1F7VAW3"/>
<evidence type="ECO:0000313" key="1">
    <source>
        <dbReference type="EMBL" id="OGL87104.1"/>
    </source>
</evidence>
<comment type="caution">
    <text evidence="1">The sequence shown here is derived from an EMBL/GenBank/DDBJ whole genome shotgun (WGS) entry which is preliminary data.</text>
</comment>
<dbReference type="Proteomes" id="UP000176593">
    <property type="component" value="Unassembled WGS sequence"/>
</dbReference>
<accession>A0A1F7VAW3</accession>
<sequence>MKNFARHKTTRLSVLLAMTLLLFVLLLGILLGFTYQKIAHDKKIAAFPANVPSIASSFVQDETTITDNDIPQSFLQAKYRVLGVYTSGKDKDIKNLANQVALVVANENNTDYGNDDLCGSMYSPLVCYFFIQPLYVFGAPDADRYLGKLDGQGAFNPGTLKFIDPDKVEFQTADGDAGYSMTKTWELNLTSGKFTLLDTETIEPETFEAKND</sequence>